<evidence type="ECO:0000313" key="1">
    <source>
        <dbReference type="EMBL" id="CRK93719.1"/>
    </source>
</evidence>
<organism evidence="1 2">
    <name type="scientific">Clunio marinus</name>
    <dbReference type="NCBI Taxonomy" id="568069"/>
    <lineage>
        <taxon>Eukaryota</taxon>
        <taxon>Metazoa</taxon>
        <taxon>Ecdysozoa</taxon>
        <taxon>Arthropoda</taxon>
        <taxon>Hexapoda</taxon>
        <taxon>Insecta</taxon>
        <taxon>Pterygota</taxon>
        <taxon>Neoptera</taxon>
        <taxon>Endopterygota</taxon>
        <taxon>Diptera</taxon>
        <taxon>Nematocera</taxon>
        <taxon>Chironomoidea</taxon>
        <taxon>Chironomidae</taxon>
        <taxon>Clunio</taxon>
    </lineage>
</organism>
<reference evidence="1 2" key="1">
    <citation type="submission" date="2015-04" db="EMBL/GenBank/DDBJ databases">
        <authorList>
            <person name="Syromyatnikov M.Y."/>
            <person name="Popov V.N."/>
        </authorList>
    </citation>
    <scope>NUCLEOTIDE SEQUENCE [LARGE SCALE GENOMIC DNA]</scope>
</reference>
<evidence type="ECO:0000313" key="2">
    <source>
        <dbReference type="Proteomes" id="UP000183832"/>
    </source>
</evidence>
<sequence>MNRNESKSLLNISMDRIDGTAQTPFEKSKRGCRVHMGQAQINHDKKISADVGLRLKEFKQEIDFELMQL</sequence>
<proteinExistence type="predicted"/>
<accession>A0A1J1I039</accession>
<dbReference type="Proteomes" id="UP000183832">
    <property type="component" value="Unassembled WGS sequence"/>
</dbReference>
<dbReference type="EMBL" id="CVRI01000037">
    <property type="protein sequence ID" value="CRK93719.1"/>
    <property type="molecule type" value="Genomic_DNA"/>
</dbReference>
<keyword evidence="2" id="KW-1185">Reference proteome</keyword>
<gene>
    <name evidence="1" type="ORF">CLUMA_CG007247</name>
</gene>
<name>A0A1J1I039_9DIPT</name>
<protein>
    <submittedName>
        <fullName evidence="1">CLUMA_CG007247, isoform A</fullName>
    </submittedName>
</protein>
<dbReference type="AlphaFoldDB" id="A0A1J1I039"/>